<sequence length="206" mass="23102">MRDKAHPFPFDTESKLVMEAFMKATGARLDQARREVGGGGDVQRFSHGGSWQSHHSYAPDRVDQMQTIKHETRLGVEDIMEDQLQVIERTAEEISSSMADSYAKAFYQMLSNTCEESGNVIDGSAGSLGEQMLKAIEQVEYSVDRNGQVSLPEFRMHPDLAKRLHSDPSLRDPVLLAKAEEIKALKTAQALAEEASRKSKFRCREQ</sequence>
<accession>A0ABT5NTF6</accession>
<dbReference type="RefSeq" id="WP_273913360.1">
    <property type="nucleotide sequence ID" value="NZ_JAMDGX010000081.1"/>
</dbReference>
<proteinExistence type="predicted"/>
<reference evidence="1 2" key="1">
    <citation type="submission" date="2022-05" db="EMBL/GenBank/DDBJ databases">
        <title>Novel Pseudomonas spp. Isolated from a Rainbow Trout Aquaculture Facility.</title>
        <authorList>
            <person name="Testerman T."/>
            <person name="Graf J."/>
        </authorList>
    </citation>
    <scope>NUCLEOTIDE SEQUENCE [LARGE SCALE GENOMIC DNA]</scope>
    <source>
        <strain evidence="1 2">ID681</strain>
    </source>
</reference>
<organism evidence="1 2">
    <name type="scientific">Pseudomonas fontis</name>
    <dbReference type="NCBI Taxonomy" id="2942633"/>
    <lineage>
        <taxon>Bacteria</taxon>
        <taxon>Pseudomonadati</taxon>
        <taxon>Pseudomonadota</taxon>
        <taxon>Gammaproteobacteria</taxon>
        <taxon>Pseudomonadales</taxon>
        <taxon>Pseudomonadaceae</taxon>
        <taxon>Pseudomonas</taxon>
    </lineage>
</organism>
<dbReference type="EMBL" id="JAMDGY010000029">
    <property type="protein sequence ID" value="MDD0991437.1"/>
    <property type="molecule type" value="Genomic_DNA"/>
</dbReference>
<comment type="caution">
    <text evidence="1">The sequence shown here is derived from an EMBL/GenBank/DDBJ whole genome shotgun (WGS) entry which is preliminary data.</text>
</comment>
<protein>
    <submittedName>
        <fullName evidence="1">Uncharacterized protein</fullName>
    </submittedName>
</protein>
<evidence type="ECO:0000313" key="1">
    <source>
        <dbReference type="EMBL" id="MDD0991437.1"/>
    </source>
</evidence>
<gene>
    <name evidence="1" type="ORF">M5G11_12900</name>
</gene>
<name>A0ABT5NTF6_9PSED</name>
<keyword evidence="2" id="KW-1185">Reference proteome</keyword>
<evidence type="ECO:0000313" key="2">
    <source>
        <dbReference type="Proteomes" id="UP001148203"/>
    </source>
</evidence>
<dbReference type="Proteomes" id="UP001148203">
    <property type="component" value="Unassembled WGS sequence"/>
</dbReference>